<evidence type="ECO:0000313" key="2">
    <source>
        <dbReference type="EMBL" id="ELK35365.1"/>
    </source>
</evidence>
<proteinExistence type="predicted"/>
<evidence type="ECO:0000313" key="3">
    <source>
        <dbReference type="Proteomes" id="UP000010556"/>
    </source>
</evidence>
<keyword evidence="1" id="KW-0732">Signal</keyword>
<reference evidence="3" key="1">
    <citation type="journal article" date="2013" name="Science">
        <title>Comparative analysis of bat genomes provides insight into the evolution of flight and immunity.</title>
        <authorList>
            <person name="Zhang G."/>
            <person name="Cowled C."/>
            <person name="Shi Z."/>
            <person name="Huang Z."/>
            <person name="Bishop-Lilly K.A."/>
            <person name="Fang X."/>
            <person name="Wynne J.W."/>
            <person name="Xiong Z."/>
            <person name="Baker M.L."/>
            <person name="Zhao W."/>
            <person name="Tachedjian M."/>
            <person name="Zhu Y."/>
            <person name="Zhou P."/>
            <person name="Jiang X."/>
            <person name="Ng J."/>
            <person name="Yang L."/>
            <person name="Wu L."/>
            <person name="Xiao J."/>
            <person name="Feng Y."/>
            <person name="Chen Y."/>
            <person name="Sun X."/>
            <person name="Zhang Y."/>
            <person name="Marsh G.A."/>
            <person name="Crameri G."/>
            <person name="Broder C.C."/>
            <person name="Frey K.G."/>
            <person name="Wang L.F."/>
            <person name="Wang J."/>
        </authorList>
    </citation>
    <scope>NUCLEOTIDE SEQUENCE [LARGE SCALE GENOMIC DNA]</scope>
</reference>
<evidence type="ECO:0000256" key="1">
    <source>
        <dbReference type="SAM" id="SignalP"/>
    </source>
</evidence>
<feature type="chain" id="PRO_5003971042" evidence="1">
    <location>
        <begin position="28"/>
        <end position="92"/>
    </location>
</feature>
<dbReference type="Proteomes" id="UP000010556">
    <property type="component" value="Unassembled WGS sequence"/>
</dbReference>
<keyword evidence="3" id="KW-1185">Reference proteome</keyword>
<gene>
    <name evidence="2" type="ORF">MDA_GLEAN10015527</name>
</gene>
<protein>
    <submittedName>
        <fullName evidence="2">Uncharacterized protein</fullName>
    </submittedName>
</protein>
<dbReference type="EMBL" id="KB102468">
    <property type="protein sequence ID" value="ELK35365.1"/>
    <property type="molecule type" value="Genomic_DNA"/>
</dbReference>
<feature type="signal peptide" evidence="1">
    <location>
        <begin position="1"/>
        <end position="27"/>
    </location>
</feature>
<organism evidence="2 3">
    <name type="scientific">Myotis davidii</name>
    <name type="common">David's myotis</name>
    <dbReference type="NCBI Taxonomy" id="225400"/>
    <lineage>
        <taxon>Eukaryota</taxon>
        <taxon>Metazoa</taxon>
        <taxon>Chordata</taxon>
        <taxon>Craniata</taxon>
        <taxon>Vertebrata</taxon>
        <taxon>Euteleostomi</taxon>
        <taxon>Mammalia</taxon>
        <taxon>Eutheria</taxon>
        <taxon>Laurasiatheria</taxon>
        <taxon>Chiroptera</taxon>
        <taxon>Yangochiroptera</taxon>
        <taxon>Vespertilionidae</taxon>
        <taxon>Myotis</taxon>
    </lineage>
</organism>
<dbReference type="AlphaFoldDB" id="L5MAQ9"/>
<accession>L5MAQ9</accession>
<sequence>MALMQGKVTGPLLVMWLLLTSPPHTLTLTPQHSAHLLEDALLVLRWAQDPGAVHHVHGAIGTGCVFSPAATSKRSNCTCRFSEGGRSYKGKD</sequence>
<name>L5MAQ9_MYODS</name>